<protein>
    <submittedName>
        <fullName evidence="2">Uncharacterized protein</fullName>
    </submittedName>
</protein>
<dbReference type="Proteomes" id="UP000663828">
    <property type="component" value="Unassembled WGS sequence"/>
</dbReference>
<dbReference type="AlphaFoldDB" id="A0A814R659"/>
<sequence length="97" mass="11458">MFEQLHQRVKRDCFRLRTERASFTRTQIKVIVTVVLIISFIMIIIAIFRFRNACRHREDDNLQTDILRARAAQYNEPSSRRGSVGVSLQDDFVCKEL</sequence>
<dbReference type="EMBL" id="CAJNOR010001364">
    <property type="protein sequence ID" value="CAF1129601.1"/>
    <property type="molecule type" value="Genomic_DNA"/>
</dbReference>
<feature type="transmembrane region" description="Helical" evidence="1">
    <location>
        <begin position="28"/>
        <end position="48"/>
    </location>
</feature>
<comment type="caution">
    <text evidence="2">The sequence shown here is derived from an EMBL/GenBank/DDBJ whole genome shotgun (WGS) entry which is preliminary data.</text>
</comment>
<evidence type="ECO:0000313" key="3">
    <source>
        <dbReference type="Proteomes" id="UP000663828"/>
    </source>
</evidence>
<evidence type="ECO:0000313" key="2">
    <source>
        <dbReference type="EMBL" id="CAF1129601.1"/>
    </source>
</evidence>
<name>A0A814R659_ADIRI</name>
<reference evidence="2" key="1">
    <citation type="submission" date="2021-02" db="EMBL/GenBank/DDBJ databases">
        <authorList>
            <person name="Nowell W R."/>
        </authorList>
    </citation>
    <scope>NUCLEOTIDE SEQUENCE</scope>
</reference>
<keyword evidence="1" id="KW-0812">Transmembrane</keyword>
<keyword evidence="1" id="KW-0472">Membrane</keyword>
<evidence type="ECO:0000256" key="1">
    <source>
        <dbReference type="SAM" id="Phobius"/>
    </source>
</evidence>
<proteinExistence type="predicted"/>
<accession>A0A814R659</accession>
<gene>
    <name evidence="2" type="ORF">XAT740_LOCUS19829</name>
</gene>
<keyword evidence="1" id="KW-1133">Transmembrane helix</keyword>
<organism evidence="2 3">
    <name type="scientific">Adineta ricciae</name>
    <name type="common">Rotifer</name>
    <dbReference type="NCBI Taxonomy" id="249248"/>
    <lineage>
        <taxon>Eukaryota</taxon>
        <taxon>Metazoa</taxon>
        <taxon>Spiralia</taxon>
        <taxon>Gnathifera</taxon>
        <taxon>Rotifera</taxon>
        <taxon>Eurotatoria</taxon>
        <taxon>Bdelloidea</taxon>
        <taxon>Adinetida</taxon>
        <taxon>Adinetidae</taxon>
        <taxon>Adineta</taxon>
    </lineage>
</organism>
<keyword evidence="3" id="KW-1185">Reference proteome</keyword>